<keyword evidence="3" id="KW-0812">Transmembrane</keyword>
<feature type="region of interest" description="Disordered" evidence="2">
    <location>
        <begin position="1"/>
        <end position="61"/>
    </location>
</feature>
<keyword evidence="3" id="KW-1133">Transmembrane helix</keyword>
<name>A0A2P2MAQ0_RHIMU</name>
<proteinExistence type="predicted"/>
<evidence type="ECO:0000259" key="4">
    <source>
        <dbReference type="Pfam" id="PF00013"/>
    </source>
</evidence>
<dbReference type="GO" id="GO:0003723">
    <property type="term" value="F:RNA binding"/>
    <property type="evidence" value="ECO:0007669"/>
    <property type="project" value="UniProtKB-UniRule"/>
</dbReference>
<evidence type="ECO:0000313" key="5">
    <source>
        <dbReference type="EMBL" id="MBX27281.1"/>
    </source>
</evidence>
<dbReference type="PANTHER" id="PTHR10288">
    <property type="entry name" value="KH DOMAIN CONTAINING RNA BINDING PROTEIN"/>
    <property type="match status" value="1"/>
</dbReference>
<dbReference type="Pfam" id="PF00013">
    <property type="entry name" value="KH_1"/>
    <property type="match status" value="1"/>
</dbReference>
<evidence type="ECO:0000256" key="3">
    <source>
        <dbReference type="SAM" id="Phobius"/>
    </source>
</evidence>
<dbReference type="InterPro" id="IPR004088">
    <property type="entry name" value="KH_dom_type_1"/>
</dbReference>
<evidence type="ECO:0000256" key="1">
    <source>
        <dbReference type="PROSITE-ProRule" id="PRU00117"/>
    </source>
</evidence>
<protein>
    <submittedName>
        <fullName evidence="5">PolyRC-binding protein</fullName>
    </submittedName>
</protein>
<dbReference type="SUPFAM" id="SSF54791">
    <property type="entry name" value="Eukaryotic type KH-domain (KH-domain type I)"/>
    <property type="match status" value="1"/>
</dbReference>
<organism evidence="5">
    <name type="scientific">Rhizophora mucronata</name>
    <name type="common">Asiatic mangrove</name>
    <dbReference type="NCBI Taxonomy" id="61149"/>
    <lineage>
        <taxon>Eukaryota</taxon>
        <taxon>Viridiplantae</taxon>
        <taxon>Streptophyta</taxon>
        <taxon>Embryophyta</taxon>
        <taxon>Tracheophyta</taxon>
        <taxon>Spermatophyta</taxon>
        <taxon>Magnoliopsida</taxon>
        <taxon>eudicotyledons</taxon>
        <taxon>Gunneridae</taxon>
        <taxon>Pentapetalae</taxon>
        <taxon>rosids</taxon>
        <taxon>fabids</taxon>
        <taxon>Malpighiales</taxon>
        <taxon>Rhizophoraceae</taxon>
        <taxon>Rhizophora</taxon>
    </lineage>
</organism>
<feature type="compositionally biased region" description="Polar residues" evidence="2">
    <location>
        <begin position="24"/>
        <end position="40"/>
    </location>
</feature>
<feature type="domain" description="K Homology" evidence="4">
    <location>
        <begin position="82"/>
        <end position="130"/>
    </location>
</feature>
<dbReference type="EMBL" id="GGEC01046797">
    <property type="protein sequence ID" value="MBX27281.1"/>
    <property type="molecule type" value="Transcribed_RNA"/>
</dbReference>
<feature type="transmembrane region" description="Helical" evidence="3">
    <location>
        <begin position="129"/>
        <end position="150"/>
    </location>
</feature>
<dbReference type="InterPro" id="IPR036612">
    <property type="entry name" value="KH_dom_type_1_sf"/>
</dbReference>
<keyword evidence="1" id="KW-0694">RNA-binding</keyword>
<dbReference type="PROSITE" id="PS50084">
    <property type="entry name" value="KH_TYPE_1"/>
    <property type="match status" value="1"/>
</dbReference>
<reference evidence="5" key="1">
    <citation type="submission" date="2018-02" db="EMBL/GenBank/DDBJ databases">
        <title>Rhizophora mucronata_Transcriptome.</title>
        <authorList>
            <person name="Meera S.P."/>
            <person name="Sreeshan A."/>
            <person name="Augustine A."/>
        </authorList>
    </citation>
    <scope>NUCLEOTIDE SEQUENCE</scope>
    <source>
        <tissue evidence="5">Leaf</tissue>
    </source>
</reference>
<accession>A0A2P2MAQ0</accession>
<evidence type="ECO:0000256" key="2">
    <source>
        <dbReference type="SAM" id="MobiDB-lite"/>
    </source>
</evidence>
<dbReference type="Gene3D" id="3.30.1370.10">
    <property type="entry name" value="K Homology domain, type 1"/>
    <property type="match status" value="1"/>
</dbReference>
<dbReference type="AlphaFoldDB" id="A0A2P2MAQ0"/>
<sequence length="193" mass="20852">MATVEAESGPSNDGSAVVPESYIPQDSTNPPESDQQSSAAGDSPVPTAAEPEQLAENVETESASAGTAAMAKWPGWPGYCVFRLIVPVMKVGSIIGRKGDLIKKMCEDTRARIRVLDAPVGISDRVVRVSFIIACLSFSSLIRVYFLLFYNNDWNNSLGFAHWAMDIVDVANATVFKSIGFAGVYERNTSRLL</sequence>
<keyword evidence="3" id="KW-0472">Membrane</keyword>